<organism evidence="1 2">
    <name type="scientific">Saccharothrix algeriensis</name>
    <dbReference type="NCBI Taxonomy" id="173560"/>
    <lineage>
        <taxon>Bacteria</taxon>
        <taxon>Bacillati</taxon>
        <taxon>Actinomycetota</taxon>
        <taxon>Actinomycetes</taxon>
        <taxon>Pseudonocardiales</taxon>
        <taxon>Pseudonocardiaceae</taxon>
        <taxon>Saccharothrix</taxon>
    </lineage>
</organism>
<sequence length="285" mass="30944">GQPRARPLLRWLACFAPAPLPRAVLDAGVLAASPLFAGVTGAELARSLAALVDFGLLDEVTLRTTRCVLPAPAVRERQRPDERRDHLALCVAVLDGATTHLSATDPEHLSRWTALAPHCEHVVADTALPDRWELPATRLTRGAAVLAHLTGAHDRAQALFARALAARRRHLGDHHPDVLALRRDLAWSRHARADPPPDHRALAEYASLVRDCATGPGPDHPLTLACRLDLAWLASRAAPDEADRCREVVRAEHRALGHHGPAGLAAQLELVAHLWRRAHDTGRAD</sequence>
<dbReference type="AlphaFoldDB" id="A0A8T8HXX8"/>
<feature type="non-terminal residue" evidence="1">
    <location>
        <position position="285"/>
    </location>
</feature>
<proteinExistence type="predicted"/>
<protein>
    <recommendedName>
        <fullName evidence="3">Serine/threonine protein kinase</fullName>
    </recommendedName>
</protein>
<gene>
    <name evidence="1" type="ORF">J7S33_30745</name>
</gene>
<evidence type="ECO:0008006" key="3">
    <source>
        <dbReference type="Google" id="ProtNLM"/>
    </source>
</evidence>
<accession>A0A8T8HXX8</accession>
<evidence type="ECO:0000313" key="2">
    <source>
        <dbReference type="Proteomes" id="UP000671828"/>
    </source>
</evidence>
<feature type="non-terminal residue" evidence="1">
    <location>
        <position position="1"/>
    </location>
</feature>
<reference evidence="1" key="1">
    <citation type="submission" date="2021-04" db="EMBL/GenBank/DDBJ databases">
        <title>Saccharothrix algeriensis WGS.</title>
        <authorList>
            <person name="Stuskova K."/>
            <person name="Hakalova E."/>
            <person name="Tebbal A.B."/>
            <person name="Eichmeier A."/>
        </authorList>
    </citation>
    <scope>NUCLEOTIDE SEQUENCE</scope>
    <source>
        <strain evidence="1">NRRL B-24137</strain>
    </source>
</reference>
<name>A0A8T8HXX8_9PSEU</name>
<dbReference type="EMBL" id="CP072788">
    <property type="protein sequence ID" value="QTR03267.1"/>
    <property type="molecule type" value="Genomic_DNA"/>
</dbReference>
<dbReference type="Proteomes" id="UP000671828">
    <property type="component" value="Chromosome"/>
</dbReference>
<dbReference type="InterPro" id="IPR011990">
    <property type="entry name" value="TPR-like_helical_dom_sf"/>
</dbReference>
<evidence type="ECO:0000313" key="1">
    <source>
        <dbReference type="EMBL" id="QTR03267.1"/>
    </source>
</evidence>
<dbReference type="Gene3D" id="1.25.40.10">
    <property type="entry name" value="Tetratricopeptide repeat domain"/>
    <property type="match status" value="1"/>
</dbReference>